<dbReference type="Proteomes" id="UP000284119">
    <property type="component" value="Unassembled WGS sequence"/>
</dbReference>
<evidence type="ECO:0000256" key="5">
    <source>
        <dbReference type="ARBA" id="ARBA00022491"/>
    </source>
</evidence>
<keyword evidence="4 10" id="KW-0963">Cytoplasm</keyword>
<name>A0ABX9P1I6_9GAMM</name>
<accession>A0ABX9P1I6</accession>
<proteinExistence type="inferred from homology"/>
<dbReference type="InterPro" id="IPR000831">
    <property type="entry name" value="Trp_repress"/>
</dbReference>
<evidence type="ECO:0000256" key="7">
    <source>
        <dbReference type="ARBA" id="ARBA00023125"/>
    </source>
</evidence>
<keyword evidence="8 10" id="KW-0804">Transcription</keyword>
<dbReference type="InterPro" id="IPR010921">
    <property type="entry name" value="Trp_repressor/repl_initiator"/>
</dbReference>
<keyword evidence="7 10" id="KW-0238">DNA-binding</keyword>
<dbReference type="InterPro" id="IPR013335">
    <property type="entry name" value="Trp_repress_bac"/>
</dbReference>
<dbReference type="InterPro" id="IPR038116">
    <property type="entry name" value="TrpR-like_sf"/>
</dbReference>
<organism evidence="11 12">
    <name type="scientific">Rahnella inusitata</name>
    <dbReference type="NCBI Taxonomy" id="58169"/>
    <lineage>
        <taxon>Bacteria</taxon>
        <taxon>Pseudomonadati</taxon>
        <taxon>Pseudomonadota</taxon>
        <taxon>Gammaproteobacteria</taxon>
        <taxon>Enterobacterales</taxon>
        <taxon>Yersiniaceae</taxon>
        <taxon>Rahnella</taxon>
    </lineage>
</organism>
<dbReference type="NCBIfam" id="TIGR01321">
    <property type="entry name" value="TrpR"/>
    <property type="match status" value="1"/>
</dbReference>
<dbReference type="PANTHER" id="PTHR38025">
    <property type="entry name" value="TRP OPERON REPRESSOR"/>
    <property type="match status" value="1"/>
</dbReference>
<evidence type="ECO:0000256" key="10">
    <source>
        <dbReference type="HAMAP-Rule" id="MF_00475"/>
    </source>
</evidence>
<evidence type="ECO:0000256" key="8">
    <source>
        <dbReference type="ARBA" id="ARBA00023163"/>
    </source>
</evidence>
<dbReference type="GeneID" id="88082449"/>
<dbReference type="HAMAP" id="MF_00475">
    <property type="entry name" value="Trp_repressor"/>
    <property type="match status" value="1"/>
</dbReference>
<reference evidence="11 12" key="1">
    <citation type="submission" date="2018-09" db="EMBL/GenBank/DDBJ databases">
        <authorList>
            <person name="Le Fleche-Mateos A."/>
        </authorList>
    </citation>
    <scope>NUCLEOTIDE SEQUENCE [LARGE SCALE GENOMIC DNA]</scope>
    <source>
        <strain evidence="11 12">DSM 30078</strain>
    </source>
</reference>
<comment type="caution">
    <text evidence="11">The sequence shown here is derived from an EMBL/GenBank/DDBJ whole genome shotgun (WGS) entry which is preliminary data.</text>
</comment>
<dbReference type="EMBL" id="RAHG01000003">
    <property type="protein sequence ID" value="RJT13929.1"/>
    <property type="molecule type" value="Genomic_DNA"/>
</dbReference>
<comment type="similarity">
    <text evidence="2 10">Belongs to the TrpR family.</text>
</comment>
<evidence type="ECO:0000256" key="1">
    <source>
        <dbReference type="ARBA" id="ARBA00004496"/>
    </source>
</evidence>
<keyword evidence="6 10" id="KW-0805">Transcription regulation</keyword>
<dbReference type="RefSeq" id="WP_112168187.1">
    <property type="nucleotide sequence ID" value="NZ_CBCPIW010000027.1"/>
</dbReference>
<keyword evidence="5 10" id="KW-0678">Repressor</keyword>
<comment type="subcellular location">
    <subcellularLocation>
        <location evidence="1 10">Cytoplasm</location>
    </subcellularLocation>
</comment>
<dbReference type="PANTHER" id="PTHR38025:SF1">
    <property type="entry name" value="TRP OPERON REPRESSOR"/>
    <property type="match status" value="1"/>
</dbReference>
<evidence type="ECO:0000256" key="9">
    <source>
        <dbReference type="ARBA" id="ARBA00025375"/>
    </source>
</evidence>
<comment type="function">
    <text evidence="9 10">This protein is an aporepressor. When complexed with L-tryptophan it binds the operator region of the trp operon (5'-ACTAGT-'3') and prevents the initiation of transcription. The complex also regulates trp repressor biosynthesis by binding to its regulatory region.</text>
</comment>
<dbReference type="Gene3D" id="1.10.1270.10">
    <property type="entry name" value="TrpR-like"/>
    <property type="match status" value="1"/>
</dbReference>
<comment type="subunit">
    <text evidence="10">Homodimer.</text>
</comment>
<evidence type="ECO:0000256" key="4">
    <source>
        <dbReference type="ARBA" id="ARBA00022490"/>
    </source>
</evidence>
<evidence type="ECO:0000256" key="2">
    <source>
        <dbReference type="ARBA" id="ARBA00007027"/>
    </source>
</evidence>
<feature type="DNA-binding region" evidence="10">
    <location>
        <begin position="68"/>
        <end position="91"/>
    </location>
</feature>
<evidence type="ECO:0000313" key="12">
    <source>
        <dbReference type="Proteomes" id="UP000284119"/>
    </source>
</evidence>
<protein>
    <recommendedName>
        <fullName evidence="3 10">Trp operon repressor</fullName>
    </recommendedName>
</protein>
<evidence type="ECO:0000256" key="6">
    <source>
        <dbReference type="ARBA" id="ARBA00023015"/>
    </source>
</evidence>
<evidence type="ECO:0000313" key="11">
    <source>
        <dbReference type="EMBL" id="RJT13929.1"/>
    </source>
</evidence>
<dbReference type="SUPFAM" id="SSF48295">
    <property type="entry name" value="TrpR-like"/>
    <property type="match status" value="1"/>
</dbReference>
<gene>
    <name evidence="10" type="primary">trpR</name>
    <name evidence="11" type="ORF">D5396_08010</name>
</gene>
<evidence type="ECO:0000256" key="3">
    <source>
        <dbReference type="ARBA" id="ARBA00020177"/>
    </source>
</evidence>
<dbReference type="Pfam" id="PF01371">
    <property type="entry name" value="Trp_repressor"/>
    <property type="match status" value="1"/>
</dbReference>
<sequence>MTQRPLNDPALSQQGNEDWQCFLALLQQSFAENLHQDLLQLLLTPDERAALGTRVRIIQELMRGEMSQRELKSQLGAGIATITRGSNGLKTAPAPLKAWLGEQLLTDTSSTNKTDD</sequence>
<keyword evidence="12" id="KW-1185">Reference proteome</keyword>